<evidence type="ECO:0000313" key="2">
    <source>
        <dbReference type="Proteomes" id="UP000265520"/>
    </source>
</evidence>
<sequence>MYSVLMCLRSLMVPICQQVSLIMFVNMGGASASSMEMEWWNTSNFVIPLGGL</sequence>
<proteinExistence type="predicted"/>
<reference evidence="1 2" key="1">
    <citation type="journal article" date="2018" name="Front. Plant Sci.">
        <title>Red Clover (Trifolium pratense) and Zigzag Clover (T. medium) - A Picture of Genomic Similarities and Differences.</title>
        <authorList>
            <person name="Dluhosova J."/>
            <person name="Istvanek J."/>
            <person name="Nedelnik J."/>
            <person name="Repkova J."/>
        </authorList>
    </citation>
    <scope>NUCLEOTIDE SEQUENCE [LARGE SCALE GENOMIC DNA]</scope>
    <source>
        <strain evidence="2">cv. 10/8</strain>
        <tissue evidence="1">Leaf</tissue>
    </source>
</reference>
<dbReference type="AlphaFoldDB" id="A0A392VGW1"/>
<comment type="caution">
    <text evidence="1">The sequence shown here is derived from an EMBL/GenBank/DDBJ whole genome shotgun (WGS) entry which is preliminary data.</text>
</comment>
<accession>A0A392VGW1</accession>
<dbReference type="EMBL" id="LXQA011147523">
    <property type="protein sequence ID" value="MCI86703.1"/>
    <property type="molecule type" value="Genomic_DNA"/>
</dbReference>
<name>A0A392VGW1_9FABA</name>
<organism evidence="1 2">
    <name type="scientific">Trifolium medium</name>
    <dbReference type="NCBI Taxonomy" id="97028"/>
    <lineage>
        <taxon>Eukaryota</taxon>
        <taxon>Viridiplantae</taxon>
        <taxon>Streptophyta</taxon>
        <taxon>Embryophyta</taxon>
        <taxon>Tracheophyta</taxon>
        <taxon>Spermatophyta</taxon>
        <taxon>Magnoliopsida</taxon>
        <taxon>eudicotyledons</taxon>
        <taxon>Gunneridae</taxon>
        <taxon>Pentapetalae</taxon>
        <taxon>rosids</taxon>
        <taxon>fabids</taxon>
        <taxon>Fabales</taxon>
        <taxon>Fabaceae</taxon>
        <taxon>Papilionoideae</taxon>
        <taxon>50 kb inversion clade</taxon>
        <taxon>NPAAA clade</taxon>
        <taxon>Hologalegina</taxon>
        <taxon>IRL clade</taxon>
        <taxon>Trifolieae</taxon>
        <taxon>Trifolium</taxon>
    </lineage>
</organism>
<protein>
    <submittedName>
        <fullName evidence="1">Uncharacterized protein</fullName>
    </submittedName>
</protein>
<dbReference type="Proteomes" id="UP000265520">
    <property type="component" value="Unassembled WGS sequence"/>
</dbReference>
<evidence type="ECO:0000313" key="1">
    <source>
        <dbReference type="EMBL" id="MCI86703.1"/>
    </source>
</evidence>
<feature type="non-terminal residue" evidence="1">
    <location>
        <position position="52"/>
    </location>
</feature>
<keyword evidence="2" id="KW-1185">Reference proteome</keyword>